<keyword evidence="1" id="KW-1133">Transmembrane helix</keyword>
<accession>A0AAJ5YFJ3</accession>
<protein>
    <submittedName>
        <fullName evidence="2">DUF6676 family protein</fullName>
    </submittedName>
</protein>
<dbReference type="Proteomes" id="UP001223646">
    <property type="component" value="Unassembled WGS sequence"/>
</dbReference>
<keyword evidence="1" id="KW-0472">Membrane</keyword>
<dbReference type="EMBL" id="JASOOY020000008">
    <property type="protein sequence ID" value="MEO3716436.1"/>
    <property type="molecule type" value="Genomic_DNA"/>
</dbReference>
<proteinExistence type="predicted"/>
<dbReference type="EMBL" id="CP120206">
    <property type="protein sequence ID" value="WET43316.1"/>
    <property type="molecule type" value="Genomic_DNA"/>
</dbReference>
<name>A0AAJ5YFJ3_CORAY</name>
<dbReference type="Pfam" id="PF20381">
    <property type="entry name" value="Rv1476"/>
    <property type="match status" value="1"/>
</dbReference>
<evidence type="ECO:0000313" key="3">
    <source>
        <dbReference type="EMBL" id="WET43316.1"/>
    </source>
</evidence>
<keyword evidence="1" id="KW-0812">Transmembrane</keyword>
<reference evidence="2" key="2">
    <citation type="submission" date="2023-05" db="EMBL/GenBank/DDBJ databases">
        <authorList>
            <person name="Du J."/>
        </authorList>
    </citation>
    <scope>NUCLEOTIDE SEQUENCE</scope>
    <source>
        <strain evidence="2">UMB1064</strain>
    </source>
</reference>
<reference evidence="2" key="3">
    <citation type="submission" date="2024-05" db="EMBL/GenBank/DDBJ databases">
        <authorList>
            <person name="Wolfe A."/>
        </authorList>
    </citation>
    <scope>NUCLEOTIDE SEQUENCE</scope>
    <source>
        <strain evidence="2">UMB1064</strain>
    </source>
</reference>
<evidence type="ECO:0000313" key="2">
    <source>
        <dbReference type="EMBL" id="MEO3716436.1"/>
    </source>
</evidence>
<gene>
    <name evidence="3" type="ORF">P2W56_07695</name>
    <name evidence="2" type="ORF">QP460_002360</name>
</gene>
<feature type="transmembrane region" description="Helical" evidence="1">
    <location>
        <begin position="140"/>
        <end position="163"/>
    </location>
</feature>
<dbReference type="AlphaFoldDB" id="A0AAJ5YFJ3"/>
<dbReference type="RefSeq" id="WP_038625409.1">
    <property type="nucleotide sequence ID" value="NZ_CP046975.1"/>
</dbReference>
<dbReference type="GeneID" id="92768944"/>
<evidence type="ECO:0000313" key="4">
    <source>
        <dbReference type="Proteomes" id="UP001223646"/>
    </source>
</evidence>
<sequence>MHTPADSQAAKETVEKAVAQLRTDNIVTNNPQLREAVQPIVDDAANRGVPNFNIIYLDSEKIYPVSEQKNTDIFSFARQVADQVGGTTVVRTPGNVATASADFPRAAIERADHAMMETPRDYPAGLDAYLHELTNYVVPWTLYSLIAGVVIVALFVGLTFYWLRTRPTT</sequence>
<reference evidence="3" key="1">
    <citation type="submission" date="2023-03" db="EMBL/GenBank/DDBJ databases">
        <title>Corynebacterium amycolatum SB-1.</title>
        <authorList>
            <person name="Jo H."/>
        </authorList>
    </citation>
    <scope>NUCLEOTIDE SEQUENCE</scope>
    <source>
        <strain evidence="3">SB-1</strain>
    </source>
</reference>
<organism evidence="2 4">
    <name type="scientific">Corynebacterium amycolatum</name>
    <dbReference type="NCBI Taxonomy" id="43765"/>
    <lineage>
        <taxon>Bacteria</taxon>
        <taxon>Bacillati</taxon>
        <taxon>Actinomycetota</taxon>
        <taxon>Actinomycetes</taxon>
        <taxon>Mycobacteriales</taxon>
        <taxon>Corynebacteriaceae</taxon>
        <taxon>Corynebacterium</taxon>
    </lineage>
</organism>
<dbReference type="InterPro" id="IPR046498">
    <property type="entry name" value="Rv1476-like"/>
</dbReference>
<evidence type="ECO:0000256" key="1">
    <source>
        <dbReference type="SAM" id="Phobius"/>
    </source>
</evidence>
<dbReference type="Proteomes" id="UP001220238">
    <property type="component" value="Chromosome"/>
</dbReference>